<keyword evidence="3" id="KW-1185">Reference proteome</keyword>
<evidence type="ECO:0000256" key="1">
    <source>
        <dbReference type="SAM" id="MobiDB-lite"/>
    </source>
</evidence>
<feature type="compositionally biased region" description="Polar residues" evidence="1">
    <location>
        <begin position="50"/>
        <end position="60"/>
    </location>
</feature>
<feature type="region of interest" description="Disordered" evidence="1">
    <location>
        <begin position="1"/>
        <end position="64"/>
    </location>
</feature>
<protein>
    <submittedName>
        <fullName evidence="2">Uncharacterized protein</fullName>
    </submittedName>
</protein>
<feature type="compositionally biased region" description="Polar residues" evidence="1">
    <location>
        <begin position="148"/>
        <end position="159"/>
    </location>
</feature>
<comment type="caution">
    <text evidence="2">The sequence shown here is derived from an EMBL/GenBank/DDBJ whole genome shotgun (WGS) entry which is preliminary data.</text>
</comment>
<dbReference type="OrthoDB" id="2141081at2759"/>
<proteinExistence type="predicted"/>
<feature type="compositionally biased region" description="Polar residues" evidence="1">
    <location>
        <begin position="33"/>
        <end position="44"/>
    </location>
</feature>
<accession>A0A507ET95</accession>
<name>A0A507ET95_9FUNG</name>
<dbReference type="AlphaFoldDB" id="A0A507ET95"/>
<reference evidence="2 3" key="1">
    <citation type="journal article" date="2019" name="Sci. Rep.">
        <title>Comparative genomics of chytrid fungi reveal insights into the obligate biotrophic and pathogenic lifestyle of Synchytrium endobioticum.</title>
        <authorList>
            <person name="van de Vossenberg B.T.L.H."/>
            <person name="Warris S."/>
            <person name="Nguyen H.D.T."/>
            <person name="van Gent-Pelzer M.P.E."/>
            <person name="Joly D.L."/>
            <person name="van de Geest H.C."/>
            <person name="Bonants P.J.M."/>
            <person name="Smith D.S."/>
            <person name="Levesque C.A."/>
            <person name="van der Lee T.A.J."/>
        </authorList>
    </citation>
    <scope>NUCLEOTIDE SEQUENCE [LARGE SCALE GENOMIC DNA]</scope>
    <source>
        <strain evidence="2 3">CBS 675.73</strain>
    </source>
</reference>
<dbReference type="Proteomes" id="UP000320333">
    <property type="component" value="Unassembled WGS sequence"/>
</dbReference>
<gene>
    <name evidence="2" type="ORF">CcCBS67573_g07776</name>
</gene>
<dbReference type="EMBL" id="QEAP01000435">
    <property type="protein sequence ID" value="TPX66540.1"/>
    <property type="molecule type" value="Genomic_DNA"/>
</dbReference>
<evidence type="ECO:0000313" key="3">
    <source>
        <dbReference type="Proteomes" id="UP000320333"/>
    </source>
</evidence>
<feature type="region of interest" description="Disordered" evidence="1">
    <location>
        <begin position="224"/>
        <end position="281"/>
    </location>
</feature>
<evidence type="ECO:0000313" key="2">
    <source>
        <dbReference type="EMBL" id="TPX66540.1"/>
    </source>
</evidence>
<feature type="compositionally biased region" description="Polar residues" evidence="1">
    <location>
        <begin position="16"/>
        <end position="25"/>
    </location>
</feature>
<feature type="region of interest" description="Disordered" evidence="1">
    <location>
        <begin position="125"/>
        <end position="199"/>
    </location>
</feature>
<organism evidence="2 3">
    <name type="scientific">Chytriomyces confervae</name>
    <dbReference type="NCBI Taxonomy" id="246404"/>
    <lineage>
        <taxon>Eukaryota</taxon>
        <taxon>Fungi</taxon>
        <taxon>Fungi incertae sedis</taxon>
        <taxon>Chytridiomycota</taxon>
        <taxon>Chytridiomycota incertae sedis</taxon>
        <taxon>Chytridiomycetes</taxon>
        <taxon>Chytridiales</taxon>
        <taxon>Chytriomycetaceae</taxon>
        <taxon>Chytriomyces</taxon>
    </lineage>
</organism>
<sequence>MTSIAPMLNVIPTSDDGASTATDNDAQGRLSKTRSSPNMRNSGVQRVDSNESSANPTSLQDSKRLGFAKSFQRLSLNPEANQNNPIVINEKLKSTFVDFCGIVEKGINDALIARFNMIHGVTQKTSDGSLRKSNLDLSPEGLQPPQGAANSSLKHSGSMASLHGRSASRGRQDASPGLKHTRSLHRAGTGRVRSAGRSAACYLQKEESYKLRLTVEARIRCSQEPEVPPLPPGLGGMRLTSEVSATTSEHERESSTTVAPRQPPNSTNNNPGGLNKSFKSLGGGLNMAASPPTLAEQARDIRNSIKAIIDDMQEPIPGTPIVIVFNAIVYHENSSGGGGEDGGAAQEHALAFSWRSETSTPAGAMIKELKQQRMEMAYKEQGVMLDSEKADAAAAASVLQQKTLVGKLKGLFRSKSSLQRTMSAND</sequence>